<evidence type="ECO:0000256" key="3">
    <source>
        <dbReference type="ARBA" id="ARBA00022679"/>
    </source>
</evidence>
<feature type="transmembrane region" description="Helical" evidence="10">
    <location>
        <begin position="98"/>
        <end position="119"/>
    </location>
</feature>
<evidence type="ECO:0000256" key="2">
    <source>
        <dbReference type="ARBA" id="ARBA00022516"/>
    </source>
</evidence>
<comment type="subcellular location">
    <subcellularLocation>
        <location evidence="1">Membrane</location>
        <topology evidence="1">Multi-pass membrane protein</topology>
    </subcellularLocation>
</comment>
<keyword evidence="7 10" id="KW-0443">Lipid metabolism</keyword>
<dbReference type="EMBL" id="JAATIS010000859">
    <property type="protein sequence ID" value="KAG2467049.1"/>
    <property type="molecule type" value="Genomic_DNA"/>
</dbReference>
<dbReference type="PANTHER" id="PTHR11157">
    <property type="entry name" value="FATTY ACID ACYL TRANSFERASE-RELATED"/>
    <property type="match status" value="1"/>
</dbReference>
<evidence type="ECO:0000256" key="9">
    <source>
        <dbReference type="ARBA" id="ARBA00023160"/>
    </source>
</evidence>
<evidence type="ECO:0000256" key="7">
    <source>
        <dbReference type="ARBA" id="ARBA00023098"/>
    </source>
</evidence>
<proteinExistence type="inferred from homology"/>
<dbReference type="Proteomes" id="UP000886611">
    <property type="component" value="Unassembled WGS sequence"/>
</dbReference>
<keyword evidence="4 10" id="KW-0812">Transmembrane</keyword>
<organism evidence="12 13">
    <name type="scientific">Polypterus senegalus</name>
    <name type="common">Senegal bichir</name>
    <dbReference type="NCBI Taxonomy" id="55291"/>
    <lineage>
        <taxon>Eukaryota</taxon>
        <taxon>Metazoa</taxon>
        <taxon>Chordata</taxon>
        <taxon>Craniata</taxon>
        <taxon>Vertebrata</taxon>
        <taxon>Euteleostomi</taxon>
        <taxon>Actinopterygii</taxon>
        <taxon>Polypteriformes</taxon>
        <taxon>Polypteridae</taxon>
        <taxon>Polypterus</taxon>
    </lineage>
</organism>
<dbReference type="GO" id="GO:0042761">
    <property type="term" value="P:very long-chain fatty acid biosynthetic process"/>
    <property type="evidence" value="ECO:0007669"/>
    <property type="project" value="TreeGrafter"/>
</dbReference>
<dbReference type="EC" id="2.3.1.199" evidence="10"/>
<keyword evidence="5 10" id="KW-0276">Fatty acid metabolism</keyword>
<feature type="non-terminal residue" evidence="12">
    <location>
        <position position="157"/>
    </location>
</feature>
<evidence type="ECO:0000256" key="4">
    <source>
        <dbReference type="ARBA" id="ARBA00022692"/>
    </source>
</evidence>
<dbReference type="Pfam" id="PF01151">
    <property type="entry name" value="ELO"/>
    <property type="match status" value="1"/>
</dbReference>
<comment type="caution">
    <text evidence="10">Lacks conserved residue(s) required for the propagation of feature annotation.</text>
</comment>
<dbReference type="GO" id="GO:0019367">
    <property type="term" value="P:fatty acid elongation, saturated fatty acid"/>
    <property type="evidence" value="ECO:0007669"/>
    <property type="project" value="TreeGrafter"/>
</dbReference>
<protein>
    <recommendedName>
        <fullName evidence="10">Elongation of very long chain fatty acids protein</fullName>
        <ecNumber evidence="10">2.3.1.199</ecNumber>
    </recommendedName>
    <alternativeName>
        <fullName evidence="10">Very-long-chain 3-oxoacyl-CoA synthase</fullName>
    </alternativeName>
</protein>
<keyword evidence="6 10" id="KW-1133">Transmembrane helix</keyword>
<comment type="caution">
    <text evidence="12">The sequence shown here is derived from an EMBL/GenBank/DDBJ whole genome shotgun (WGS) entry which is preliminary data.</text>
</comment>
<evidence type="ECO:0000256" key="6">
    <source>
        <dbReference type="ARBA" id="ARBA00022989"/>
    </source>
</evidence>
<dbReference type="GO" id="GO:0005789">
    <property type="term" value="C:endoplasmic reticulum membrane"/>
    <property type="evidence" value="ECO:0007669"/>
    <property type="project" value="TreeGrafter"/>
</dbReference>
<evidence type="ECO:0000256" key="10">
    <source>
        <dbReference type="RuleBase" id="RU361115"/>
    </source>
</evidence>
<comment type="similarity">
    <text evidence="10">Belongs to the ELO family.</text>
</comment>
<reference evidence="12 13" key="1">
    <citation type="journal article" date="2021" name="Cell">
        <title>Tracing the genetic footprints of vertebrate landing in non-teleost ray-finned fishes.</title>
        <authorList>
            <person name="Bi X."/>
            <person name="Wang K."/>
            <person name="Yang L."/>
            <person name="Pan H."/>
            <person name="Jiang H."/>
            <person name="Wei Q."/>
            <person name="Fang M."/>
            <person name="Yu H."/>
            <person name="Zhu C."/>
            <person name="Cai Y."/>
            <person name="He Y."/>
            <person name="Gan X."/>
            <person name="Zeng H."/>
            <person name="Yu D."/>
            <person name="Zhu Y."/>
            <person name="Jiang H."/>
            <person name="Qiu Q."/>
            <person name="Yang H."/>
            <person name="Zhang Y.E."/>
            <person name="Wang W."/>
            <person name="Zhu M."/>
            <person name="He S."/>
            <person name="Zhang G."/>
        </authorList>
    </citation>
    <scope>NUCLEOTIDE SEQUENCE [LARGE SCALE GENOMIC DNA]</scope>
    <source>
        <strain evidence="12">Bchr_013</strain>
    </source>
</reference>
<accession>A0A8X7XGR4</accession>
<dbReference type="GO" id="GO:0009922">
    <property type="term" value="F:fatty acid elongase activity"/>
    <property type="evidence" value="ECO:0007669"/>
    <property type="project" value="UniProtKB-EC"/>
</dbReference>
<name>A0A8X7XGR4_POLSE</name>
<dbReference type="PANTHER" id="PTHR11157:SF18">
    <property type="entry name" value="ELONGATION OF VERY LONG CHAIN FATTY ACIDS PROTEIN 5"/>
    <property type="match status" value="1"/>
</dbReference>
<keyword evidence="13" id="KW-1185">Reference proteome</keyword>
<dbReference type="GO" id="GO:0034626">
    <property type="term" value="P:fatty acid elongation, polyunsaturated fatty acid"/>
    <property type="evidence" value="ECO:0007669"/>
    <property type="project" value="TreeGrafter"/>
</dbReference>
<feature type="region of interest" description="Disordered" evidence="11">
    <location>
        <begin position="134"/>
        <end position="157"/>
    </location>
</feature>
<evidence type="ECO:0000256" key="8">
    <source>
        <dbReference type="ARBA" id="ARBA00023136"/>
    </source>
</evidence>
<evidence type="ECO:0000256" key="11">
    <source>
        <dbReference type="SAM" id="MobiDB-lite"/>
    </source>
</evidence>
<sequence>MPRGPPEFSFTAHSYSAFFELELCRRPSDFSLSAYFGATLNSFIHVLMYSYYGLSAVPAMRPYLWWKKYITQGQLVQFVLTVIQTSCAVLWPCGFPMGWLYFQICYMLSLIVLFSNFYIKTYKKKDASRWKEHQNGSSLSMNGHTNGNVKPNKARID</sequence>
<dbReference type="AlphaFoldDB" id="A0A8X7XGR4"/>
<keyword evidence="8 10" id="KW-0472">Membrane</keyword>
<gene>
    <name evidence="12" type="primary">Elovl5_1</name>
    <name evidence="12" type="ORF">GTO96_0009986</name>
</gene>
<evidence type="ECO:0000256" key="5">
    <source>
        <dbReference type="ARBA" id="ARBA00022832"/>
    </source>
</evidence>
<comment type="catalytic activity">
    <reaction evidence="10">
        <text>a very-long-chain acyl-CoA + malonyl-CoA + H(+) = a very-long-chain 3-oxoacyl-CoA + CO2 + CoA</text>
        <dbReference type="Rhea" id="RHEA:32727"/>
        <dbReference type="ChEBI" id="CHEBI:15378"/>
        <dbReference type="ChEBI" id="CHEBI:16526"/>
        <dbReference type="ChEBI" id="CHEBI:57287"/>
        <dbReference type="ChEBI" id="CHEBI:57384"/>
        <dbReference type="ChEBI" id="CHEBI:90725"/>
        <dbReference type="ChEBI" id="CHEBI:90736"/>
        <dbReference type="EC" id="2.3.1.199"/>
    </reaction>
</comment>
<keyword evidence="9 10" id="KW-0275">Fatty acid biosynthesis</keyword>
<keyword evidence="3 10" id="KW-0808">Transferase</keyword>
<evidence type="ECO:0000256" key="1">
    <source>
        <dbReference type="ARBA" id="ARBA00004141"/>
    </source>
</evidence>
<keyword evidence="2 10" id="KW-0444">Lipid biosynthesis</keyword>
<dbReference type="InterPro" id="IPR002076">
    <property type="entry name" value="ELO_fam"/>
</dbReference>
<feature type="compositionally biased region" description="Polar residues" evidence="11">
    <location>
        <begin position="135"/>
        <end position="149"/>
    </location>
</feature>
<feature type="transmembrane region" description="Helical" evidence="10">
    <location>
        <begin position="32"/>
        <end position="54"/>
    </location>
</feature>
<dbReference type="GO" id="GO:0030148">
    <property type="term" value="P:sphingolipid biosynthetic process"/>
    <property type="evidence" value="ECO:0007669"/>
    <property type="project" value="TreeGrafter"/>
</dbReference>
<evidence type="ECO:0000313" key="12">
    <source>
        <dbReference type="EMBL" id="KAG2467049.1"/>
    </source>
</evidence>
<feature type="non-terminal residue" evidence="12">
    <location>
        <position position="1"/>
    </location>
</feature>
<feature type="transmembrane region" description="Helical" evidence="10">
    <location>
        <begin position="75"/>
        <end position="92"/>
    </location>
</feature>
<evidence type="ECO:0000313" key="13">
    <source>
        <dbReference type="Proteomes" id="UP000886611"/>
    </source>
</evidence>
<dbReference type="GO" id="GO:0034625">
    <property type="term" value="P:fatty acid elongation, monounsaturated fatty acid"/>
    <property type="evidence" value="ECO:0007669"/>
    <property type="project" value="TreeGrafter"/>
</dbReference>